<comment type="caution">
    <text evidence="1">The sequence shown here is derived from an EMBL/GenBank/DDBJ whole genome shotgun (WGS) entry which is preliminary data.</text>
</comment>
<sequence>MAYEEVIERSSAGGGPTAVRIRRLESVEEIEPYRLPPGAETAVDWDRLVADNLLHPPVTVDDVGESSVTAYRGLLRAILREALDERTLETALG</sequence>
<gene>
    <name evidence="1" type="ORF">K933_05548</name>
</gene>
<evidence type="ECO:0000313" key="1">
    <source>
        <dbReference type="EMBL" id="ESP89142.1"/>
    </source>
</evidence>
<accession>V4J110</accession>
<evidence type="ECO:0000313" key="2">
    <source>
        <dbReference type="Proteomes" id="UP000017840"/>
    </source>
</evidence>
<organism evidence="1 2">
    <name type="scientific">Candidatus Halobonum tyrrellensis G22</name>
    <dbReference type="NCBI Taxonomy" id="1324957"/>
    <lineage>
        <taxon>Archaea</taxon>
        <taxon>Methanobacteriati</taxon>
        <taxon>Methanobacteriota</taxon>
        <taxon>Stenosarchaea group</taxon>
        <taxon>Halobacteria</taxon>
        <taxon>Halobacteriales</taxon>
        <taxon>Haloferacaceae</taxon>
        <taxon>Candidatus Halobonum</taxon>
    </lineage>
</organism>
<keyword evidence="2" id="KW-1185">Reference proteome</keyword>
<dbReference type="EMBL" id="ASGZ01000017">
    <property type="protein sequence ID" value="ESP89142.1"/>
    <property type="molecule type" value="Genomic_DNA"/>
</dbReference>
<dbReference type="Proteomes" id="UP000017840">
    <property type="component" value="Unassembled WGS sequence"/>
</dbReference>
<proteinExistence type="predicted"/>
<reference evidence="1 2" key="1">
    <citation type="journal article" date="2013" name="Genome Announc.">
        <title>Draft Genome Sequence of 'Candidatus Halobonum tyrrellensis' Strain G22, Isolated from the Hypersaline Waters of Lake Tyrrell, Australia.</title>
        <authorList>
            <person name="Ugalde J.A."/>
            <person name="Narasingarao P."/>
            <person name="Kuo S."/>
            <person name="Podell S."/>
            <person name="Allen E.E."/>
        </authorList>
    </citation>
    <scope>NUCLEOTIDE SEQUENCE [LARGE SCALE GENOMIC DNA]</scope>
    <source>
        <strain evidence="1 2">G22</strain>
    </source>
</reference>
<dbReference type="AlphaFoldDB" id="V4J110"/>
<dbReference type="RefSeq" id="WP_023393697.1">
    <property type="nucleotide sequence ID" value="NZ_ASGZ01000017.1"/>
</dbReference>
<protein>
    <submittedName>
        <fullName evidence="1">Uncharacterized protein</fullName>
    </submittedName>
</protein>
<name>V4J110_9EURY</name>